<sequence length="628" mass="69753">MPVRRHEPIYVPTRASKYATHHDYGIEDSINRADYLSSAVLQDTYEAAQSSRGKDHALLRNLNAAIHSPSRSRDNTPVRAGRPTKRCQQLSQVETRPTSSTSRALVPYKNFQKIRSALPSTPAPTSLLSSRIDSYLRGSSASPYSTRDNLSFKTFLPTRSSSNDVLSHVTYRPFYTDPNSSNTFSSKLIHGYNPPTHASAYRSISPYIPTVRTNTNNNDYLEDEDDEYDPETTYKRKYKIIRSPAGGQIGSGVRRIGEPAVTYPRSASPDGDQTDDDYDDNSETYGTYSCPRPSGENSLKLSSYDGNYDGSYEADMAEMYDYVPYGPSRQGILELTEHEDNNIPSSYLTSSSLRSVSPLPAYLSVVPTHSKYLDETQRQPYQSNTLLQSLLSNAAARAKKVLEASSLPDYKNASLVLSVEGSAVTEDGKNRYGFKYYPPPIPLKGSHIGLDERILGITPKSDSSGDSFLSNYLNKLRGIRSDVRGNVDKSEYGRVRSIAPVSSPKYVHSTVHLPVHIGDRSHSVPVSSYRSRLDNGQSHRVDVFPLVVSETTLPSGKKLQLPYYKAGGEGSGSSNQLTVLEKINIKAAIIGSRLESSDGARAQRRPRSDYVANKLRDLKREDTERKYK</sequence>
<protein>
    <submittedName>
        <fullName evidence="2">Uncharacterized protein</fullName>
    </submittedName>
</protein>
<name>A0A0B7AB22_9EUPU</name>
<feature type="region of interest" description="Disordered" evidence="1">
    <location>
        <begin position="249"/>
        <end position="301"/>
    </location>
</feature>
<proteinExistence type="predicted"/>
<feature type="region of interest" description="Disordered" evidence="1">
    <location>
        <begin position="595"/>
        <end position="628"/>
    </location>
</feature>
<accession>A0A0B7AB22</accession>
<evidence type="ECO:0000313" key="3">
    <source>
        <dbReference type="EMBL" id="CEK78214.1"/>
    </source>
</evidence>
<feature type="compositionally biased region" description="Acidic residues" evidence="1">
    <location>
        <begin position="272"/>
        <end position="282"/>
    </location>
</feature>
<dbReference type="AlphaFoldDB" id="A0A0B7AB22"/>
<feature type="compositionally biased region" description="Basic and acidic residues" evidence="1">
    <location>
        <begin position="614"/>
        <end position="628"/>
    </location>
</feature>
<gene>
    <name evidence="2" type="primary">ORF108851</name>
    <name evidence="3" type="synonym">ORF108902</name>
</gene>
<feature type="region of interest" description="Disordered" evidence="1">
    <location>
        <begin position="64"/>
        <end position="102"/>
    </location>
</feature>
<evidence type="ECO:0000313" key="2">
    <source>
        <dbReference type="EMBL" id="CEK78204.1"/>
    </source>
</evidence>
<dbReference type="EMBL" id="HACG01031339">
    <property type="protein sequence ID" value="CEK78204.1"/>
    <property type="molecule type" value="Transcribed_RNA"/>
</dbReference>
<dbReference type="EMBL" id="HACG01031349">
    <property type="protein sequence ID" value="CEK78214.1"/>
    <property type="molecule type" value="Transcribed_RNA"/>
</dbReference>
<organism evidence="2">
    <name type="scientific">Arion vulgaris</name>
    <dbReference type="NCBI Taxonomy" id="1028688"/>
    <lineage>
        <taxon>Eukaryota</taxon>
        <taxon>Metazoa</taxon>
        <taxon>Spiralia</taxon>
        <taxon>Lophotrochozoa</taxon>
        <taxon>Mollusca</taxon>
        <taxon>Gastropoda</taxon>
        <taxon>Heterobranchia</taxon>
        <taxon>Euthyneura</taxon>
        <taxon>Panpulmonata</taxon>
        <taxon>Eupulmonata</taxon>
        <taxon>Stylommatophora</taxon>
        <taxon>Helicina</taxon>
        <taxon>Arionoidea</taxon>
        <taxon>Arionidae</taxon>
        <taxon>Arion</taxon>
    </lineage>
</organism>
<evidence type="ECO:0000256" key="1">
    <source>
        <dbReference type="SAM" id="MobiDB-lite"/>
    </source>
</evidence>
<feature type="compositionally biased region" description="Polar residues" evidence="1">
    <location>
        <begin position="86"/>
        <end position="102"/>
    </location>
</feature>
<reference evidence="2" key="1">
    <citation type="submission" date="2014-12" db="EMBL/GenBank/DDBJ databases">
        <title>Insight into the proteome of Arion vulgaris.</title>
        <authorList>
            <person name="Aradska J."/>
            <person name="Bulat T."/>
            <person name="Smidak R."/>
            <person name="Sarate P."/>
            <person name="Gangsoo J."/>
            <person name="Sialana F."/>
            <person name="Bilban M."/>
            <person name="Lubec G."/>
        </authorList>
    </citation>
    <scope>NUCLEOTIDE SEQUENCE</scope>
    <source>
        <tissue evidence="2">Skin</tissue>
    </source>
</reference>